<feature type="region of interest" description="Disordered" evidence="1">
    <location>
        <begin position="1"/>
        <end position="23"/>
    </location>
</feature>
<keyword evidence="3" id="KW-1185">Reference proteome</keyword>
<name>A0ABT6GBA6_9PROT</name>
<sequence>MKTAKTNWQKTTKNAVQLSSGTSQLAQSADTLVQEARSLSDVPDNFLHDLRKSAA</sequence>
<evidence type="ECO:0000313" key="2">
    <source>
        <dbReference type="EMBL" id="MDG4719286.1"/>
    </source>
</evidence>
<evidence type="ECO:0000313" key="3">
    <source>
        <dbReference type="Proteomes" id="UP001529180"/>
    </source>
</evidence>
<accession>A0ABT6GBA6</accession>
<organism evidence="2 3">
    <name type="scientific">Thalassospira aquimaris</name>
    <dbReference type="NCBI Taxonomy" id="3037796"/>
    <lineage>
        <taxon>Bacteria</taxon>
        <taxon>Pseudomonadati</taxon>
        <taxon>Pseudomonadota</taxon>
        <taxon>Alphaproteobacteria</taxon>
        <taxon>Rhodospirillales</taxon>
        <taxon>Thalassospiraceae</taxon>
        <taxon>Thalassospira</taxon>
    </lineage>
</organism>
<protein>
    <recommendedName>
        <fullName evidence="4">Phasin domain-containing protein</fullName>
    </recommendedName>
</protein>
<dbReference type="EMBL" id="JARSBO010000004">
    <property type="protein sequence ID" value="MDG4719286.1"/>
    <property type="molecule type" value="Genomic_DNA"/>
</dbReference>
<gene>
    <name evidence="2" type="ORF">P7680_09760</name>
</gene>
<reference evidence="2 3" key="1">
    <citation type="submission" date="2023-03" db="EMBL/GenBank/DDBJ databases">
        <title>Strain FZY0004 represents a novel species in the genus Thalassospira isolated from seawater.</title>
        <authorList>
            <person name="Fu Z.-Y."/>
        </authorList>
    </citation>
    <scope>NUCLEOTIDE SEQUENCE [LARGE SCALE GENOMIC DNA]</scope>
    <source>
        <strain evidence="2 3">FZY0004</strain>
    </source>
</reference>
<comment type="caution">
    <text evidence="2">The sequence shown here is derived from an EMBL/GenBank/DDBJ whole genome shotgun (WGS) entry which is preliminary data.</text>
</comment>
<dbReference type="RefSeq" id="WP_181846392.1">
    <property type="nucleotide sequence ID" value="NZ_JARSBO010000004.1"/>
</dbReference>
<evidence type="ECO:0000256" key="1">
    <source>
        <dbReference type="SAM" id="MobiDB-lite"/>
    </source>
</evidence>
<evidence type="ECO:0008006" key="4">
    <source>
        <dbReference type="Google" id="ProtNLM"/>
    </source>
</evidence>
<proteinExistence type="predicted"/>
<dbReference type="Proteomes" id="UP001529180">
    <property type="component" value="Unassembled WGS sequence"/>
</dbReference>